<organism evidence="1">
    <name type="scientific">Hexamita inflata</name>
    <dbReference type="NCBI Taxonomy" id="28002"/>
    <lineage>
        <taxon>Eukaryota</taxon>
        <taxon>Metamonada</taxon>
        <taxon>Diplomonadida</taxon>
        <taxon>Hexamitidae</taxon>
        <taxon>Hexamitinae</taxon>
        <taxon>Hexamita</taxon>
    </lineage>
</organism>
<dbReference type="AlphaFoldDB" id="A0AA86TR08"/>
<sequence length="250" mass="29190">MGVLYDLSFSNQVTWRSQQRDFDYFLTDQFCFPCYNSDCSFITSTTLASMRISSEIYTSLIPIGAIVIQKSNQSDCYDGSASALRRSSTNQMLKLYPKAACSYVFSDCVMKKYVEEKYRDTLISSESTDVSLLEWNQFKIPVVDQYGSYFQILQTKTVDLNDGLLYSIFRIYYSCSKLKWSTQCEQISSLLMTTLTLDLVQLQQLNISTLVIKCRQLIQIFYLSKYLRLLFRFNSQTNYQMKLRTYLIFV</sequence>
<proteinExistence type="predicted"/>
<dbReference type="EMBL" id="CAXDID020000225">
    <property type="protein sequence ID" value="CAL6059398.1"/>
    <property type="molecule type" value="Genomic_DNA"/>
</dbReference>
<name>A0AA86TR08_9EUKA</name>
<evidence type="ECO:0000313" key="1">
    <source>
        <dbReference type="EMBL" id="CAI9925150.1"/>
    </source>
</evidence>
<evidence type="ECO:0000313" key="2">
    <source>
        <dbReference type="EMBL" id="CAL6059398.1"/>
    </source>
</evidence>
<accession>A0AA86TR08</accession>
<gene>
    <name evidence="1" type="ORF">HINF_LOCUS12795</name>
    <name evidence="2" type="ORF">HINF_LOCUS48728</name>
</gene>
<keyword evidence="3" id="KW-1185">Reference proteome</keyword>
<reference evidence="1" key="1">
    <citation type="submission" date="2023-06" db="EMBL/GenBank/DDBJ databases">
        <authorList>
            <person name="Kurt Z."/>
        </authorList>
    </citation>
    <scope>NUCLEOTIDE SEQUENCE</scope>
</reference>
<comment type="caution">
    <text evidence="1">The sequence shown here is derived from an EMBL/GenBank/DDBJ whole genome shotgun (WGS) entry which is preliminary data.</text>
</comment>
<evidence type="ECO:0000313" key="3">
    <source>
        <dbReference type="Proteomes" id="UP001642409"/>
    </source>
</evidence>
<reference evidence="2 3" key="2">
    <citation type="submission" date="2024-07" db="EMBL/GenBank/DDBJ databases">
        <authorList>
            <person name="Akdeniz Z."/>
        </authorList>
    </citation>
    <scope>NUCLEOTIDE SEQUENCE [LARGE SCALE GENOMIC DNA]</scope>
</reference>
<dbReference type="EMBL" id="CATOUU010000336">
    <property type="protein sequence ID" value="CAI9925150.1"/>
    <property type="molecule type" value="Genomic_DNA"/>
</dbReference>
<protein>
    <submittedName>
        <fullName evidence="1">Uncharacterized protein</fullName>
    </submittedName>
</protein>
<dbReference type="Proteomes" id="UP001642409">
    <property type="component" value="Unassembled WGS sequence"/>
</dbReference>